<name>A0A7D7LBB9_9NOSO</name>
<dbReference type="AlphaFoldDB" id="A0A7D7LBB9"/>
<sequence length="126" mass="14384">MDITVKKFVLRYETLANKAIKLNQSYLSLLKIYQELNFAPDLVSELDKTGNSPSKVIVSMQKDQKVIQNNFTHLAGLIAKFQSYFPTNPEAEQLKAIAHDCQVMTNFIQSMNLADLQKMFVKINNL</sequence>
<protein>
    <submittedName>
        <fullName evidence="1">Uncharacterized protein</fullName>
    </submittedName>
</protein>
<evidence type="ECO:0000313" key="1">
    <source>
        <dbReference type="EMBL" id="QMS89133.1"/>
    </source>
</evidence>
<dbReference type="RefSeq" id="WP_181932190.1">
    <property type="nucleotide sequence ID" value="NZ_CP054698.1"/>
</dbReference>
<organism evidence="1 2">
    <name type="scientific">Nostoc edaphicum CCNP1411</name>
    <dbReference type="NCBI Taxonomy" id="1472755"/>
    <lineage>
        <taxon>Bacteria</taxon>
        <taxon>Bacillati</taxon>
        <taxon>Cyanobacteriota</taxon>
        <taxon>Cyanophyceae</taxon>
        <taxon>Nostocales</taxon>
        <taxon>Nostocaceae</taxon>
        <taxon>Nostoc</taxon>
    </lineage>
</organism>
<dbReference type="EMBL" id="CP054698">
    <property type="protein sequence ID" value="QMS89133.1"/>
    <property type="molecule type" value="Genomic_DNA"/>
</dbReference>
<gene>
    <name evidence="1" type="ORF">HUN01_16655</name>
</gene>
<accession>A0A7D7LBB9</accession>
<proteinExistence type="predicted"/>
<reference evidence="2" key="1">
    <citation type="submission" date="2020-06" db="EMBL/GenBank/DDBJ databases">
        <title>Nostoc edaphicum CCNP1411 genome.</title>
        <authorList>
            <person name="Fidor A."/>
            <person name="Grabski M."/>
            <person name="Gawor J."/>
            <person name="Gromadka R."/>
            <person name="Wegrzyn G."/>
            <person name="Mazur-Marzec H."/>
        </authorList>
    </citation>
    <scope>NUCLEOTIDE SEQUENCE [LARGE SCALE GENOMIC DNA]</scope>
    <source>
        <strain evidence="2">CCNP1411</strain>
    </source>
</reference>
<dbReference type="KEGG" id="ned:HUN01_16655"/>
<evidence type="ECO:0000313" key="2">
    <source>
        <dbReference type="Proteomes" id="UP000514713"/>
    </source>
</evidence>
<keyword evidence="2" id="KW-1185">Reference proteome</keyword>
<dbReference type="Proteomes" id="UP000514713">
    <property type="component" value="Chromosome"/>
</dbReference>